<dbReference type="EMBL" id="FOJY01000002">
    <property type="protein sequence ID" value="SFA77935.1"/>
    <property type="molecule type" value="Genomic_DNA"/>
</dbReference>
<gene>
    <name evidence="1" type="ORF">SAMN05216249_102107</name>
</gene>
<dbReference type="Pfam" id="PF01312">
    <property type="entry name" value="Bac_export_2"/>
    <property type="match status" value="1"/>
</dbReference>
<evidence type="ECO:0000313" key="1">
    <source>
        <dbReference type="EMBL" id="SFA77935.1"/>
    </source>
</evidence>
<dbReference type="STRING" id="1120918.SAMN05216249_102107"/>
<keyword evidence="2" id="KW-1185">Reference proteome</keyword>
<keyword evidence="1" id="KW-0282">Flagellum</keyword>
<dbReference type="InterPro" id="IPR029025">
    <property type="entry name" value="T3SS_substrate_exporter_C"/>
</dbReference>
<dbReference type="PANTHER" id="PTHR30531:SF12">
    <property type="entry name" value="FLAGELLAR BIOSYNTHETIC PROTEIN FLHB"/>
    <property type="match status" value="1"/>
</dbReference>
<protein>
    <submittedName>
        <fullName evidence="1">Flagellar biosynthesis protein</fullName>
    </submittedName>
</protein>
<evidence type="ECO:0000313" key="2">
    <source>
        <dbReference type="Proteomes" id="UP000198838"/>
    </source>
</evidence>
<sequence length="87" mass="9461">MAVALRYGKDDAAPVVVASGKGHIAEKIIEEADKENVPTYKDEKLAATLSALEIGEMIPPELYKAVAQVLVFVEDMETLKSKLDSKE</sequence>
<keyword evidence="1" id="KW-0966">Cell projection</keyword>
<accession>A0A1I0VNE0</accession>
<dbReference type="GO" id="GO:0005886">
    <property type="term" value="C:plasma membrane"/>
    <property type="evidence" value="ECO:0007669"/>
    <property type="project" value="TreeGrafter"/>
</dbReference>
<dbReference type="SUPFAM" id="SSF160544">
    <property type="entry name" value="EscU C-terminal domain-like"/>
    <property type="match status" value="1"/>
</dbReference>
<name>A0A1I0VNE0_9FIRM</name>
<proteinExistence type="predicted"/>
<organism evidence="1 2">
    <name type="scientific">Acetitomaculum ruminis DSM 5522</name>
    <dbReference type="NCBI Taxonomy" id="1120918"/>
    <lineage>
        <taxon>Bacteria</taxon>
        <taxon>Bacillati</taxon>
        <taxon>Bacillota</taxon>
        <taxon>Clostridia</taxon>
        <taxon>Lachnospirales</taxon>
        <taxon>Lachnospiraceae</taxon>
        <taxon>Acetitomaculum</taxon>
    </lineage>
</organism>
<dbReference type="AlphaFoldDB" id="A0A1I0VNE0"/>
<dbReference type="GO" id="GO:0009306">
    <property type="term" value="P:protein secretion"/>
    <property type="evidence" value="ECO:0007669"/>
    <property type="project" value="InterPro"/>
</dbReference>
<dbReference type="PANTHER" id="PTHR30531">
    <property type="entry name" value="FLAGELLAR BIOSYNTHETIC PROTEIN FLHB"/>
    <property type="match status" value="1"/>
</dbReference>
<dbReference type="InterPro" id="IPR006135">
    <property type="entry name" value="T3SS_substrate_exporter"/>
</dbReference>
<dbReference type="Proteomes" id="UP000198838">
    <property type="component" value="Unassembled WGS sequence"/>
</dbReference>
<dbReference type="Gene3D" id="3.40.1690.10">
    <property type="entry name" value="secretion proteins EscU"/>
    <property type="match status" value="1"/>
</dbReference>
<keyword evidence="1" id="KW-0969">Cilium</keyword>
<reference evidence="1 2" key="1">
    <citation type="submission" date="2016-10" db="EMBL/GenBank/DDBJ databases">
        <authorList>
            <person name="de Groot N.N."/>
        </authorList>
    </citation>
    <scope>NUCLEOTIDE SEQUENCE [LARGE SCALE GENOMIC DNA]</scope>
    <source>
        <strain evidence="1 2">DSM 5522</strain>
    </source>
</reference>